<gene>
    <name evidence="1" type="ORF">NNL22_17480</name>
</gene>
<sequence length="291" mass="33670">MPNLFCKIHRLKAQGWTWDYFLSELEKIYAGGVDEKTLKSHFRQPHKRSASHTQQLIETLHKQCFPSPFPADAEALMRIYNNLVSCSKHVTKEADIADLRLFLNAEVSGVNAPLLRSARLYWLLANTFFDCLGEYRQAGKRSLLAESQQQAIEHYQQAIVLIEQHNQLIDDHQVSEFVLYKVRQNILACYLNAVEPEQRESDEQVLNYLEHSDFLAQSERVLAQEPYLWVVARNGLRFASLLKSREHCERFFSLLVNASAYFEDLAYSPLGYPAISESKEFEWACKHVING</sequence>
<dbReference type="RefSeq" id="WP_251810215.1">
    <property type="nucleotide sequence ID" value="NZ_CP101527.1"/>
</dbReference>
<name>A0A9E8HHJ1_9ALTE</name>
<organism evidence="1 2">
    <name type="scientific">Alkalimarinus sediminis</name>
    <dbReference type="NCBI Taxonomy" id="1632866"/>
    <lineage>
        <taxon>Bacteria</taxon>
        <taxon>Pseudomonadati</taxon>
        <taxon>Pseudomonadota</taxon>
        <taxon>Gammaproteobacteria</taxon>
        <taxon>Alteromonadales</taxon>
        <taxon>Alteromonadaceae</taxon>
        <taxon>Alkalimarinus</taxon>
    </lineage>
</organism>
<evidence type="ECO:0000313" key="2">
    <source>
        <dbReference type="Proteomes" id="UP001164472"/>
    </source>
</evidence>
<dbReference type="EMBL" id="CP101527">
    <property type="protein sequence ID" value="UZW74788.1"/>
    <property type="molecule type" value="Genomic_DNA"/>
</dbReference>
<reference evidence="1" key="1">
    <citation type="submission" date="2022-07" db="EMBL/GenBank/DDBJ databases">
        <title>Alkalimarinus sp. nov., isolated from gut of a Alitta virens.</title>
        <authorList>
            <person name="Yang A.I."/>
            <person name="Shin N.-R."/>
        </authorList>
    </citation>
    <scope>NUCLEOTIDE SEQUENCE</scope>
    <source>
        <strain evidence="1">FA028</strain>
    </source>
</reference>
<dbReference type="Proteomes" id="UP001164472">
    <property type="component" value="Chromosome"/>
</dbReference>
<evidence type="ECO:0000313" key="1">
    <source>
        <dbReference type="EMBL" id="UZW74788.1"/>
    </source>
</evidence>
<protein>
    <submittedName>
        <fullName evidence="1">Uncharacterized protein</fullName>
    </submittedName>
</protein>
<proteinExistence type="predicted"/>
<dbReference type="AlphaFoldDB" id="A0A9E8HHJ1"/>
<keyword evidence="2" id="KW-1185">Reference proteome</keyword>
<dbReference type="KEGG" id="asem:NNL22_17480"/>
<accession>A0A9E8HHJ1</accession>